<evidence type="ECO:0000313" key="5">
    <source>
        <dbReference type="EMBL" id="DAD38035.1"/>
    </source>
</evidence>
<gene>
    <name evidence="5" type="ORF">HUJ06_008676</name>
</gene>
<comment type="caution">
    <text evidence="5">The sequence shown here is derived from an EMBL/GenBank/DDBJ whole genome shotgun (WGS) entry which is preliminary data.</text>
</comment>
<dbReference type="Gene3D" id="3.80.10.10">
    <property type="entry name" value="Ribonuclease Inhibitor"/>
    <property type="match status" value="1"/>
</dbReference>
<dbReference type="InterPro" id="IPR013210">
    <property type="entry name" value="LRR_N_plant-typ"/>
</dbReference>
<evidence type="ECO:0000259" key="4">
    <source>
        <dbReference type="Pfam" id="PF08263"/>
    </source>
</evidence>
<dbReference type="PANTHER" id="PTHR48010">
    <property type="entry name" value="OS05G0588300 PROTEIN"/>
    <property type="match status" value="1"/>
</dbReference>
<evidence type="ECO:0000256" key="3">
    <source>
        <dbReference type="SAM" id="SignalP"/>
    </source>
</evidence>
<dbReference type="InterPro" id="IPR032675">
    <property type="entry name" value="LRR_dom_sf"/>
</dbReference>
<dbReference type="Proteomes" id="UP000607653">
    <property type="component" value="Unassembled WGS sequence"/>
</dbReference>
<feature type="chain" id="PRO_5032978454" description="Leucine-rich repeat-containing N-terminal plant-type domain-containing protein" evidence="3">
    <location>
        <begin position="21"/>
        <end position="113"/>
    </location>
</feature>
<protein>
    <recommendedName>
        <fullName evidence="4">Leucine-rich repeat-containing N-terminal plant-type domain-containing protein</fullName>
    </recommendedName>
</protein>
<dbReference type="PANTHER" id="PTHR48010:SF8">
    <property type="entry name" value="OS08G0117700 PROTEIN"/>
    <property type="match status" value="1"/>
</dbReference>
<evidence type="ECO:0000256" key="2">
    <source>
        <dbReference type="ARBA" id="ARBA00022737"/>
    </source>
</evidence>
<dbReference type="EMBL" id="DUZY01000004">
    <property type="protein sequence ID" value="DAD38035.1"/>
    <property type="molecule type" value="Genomic_DNA"/>
</dbReference>
<feature type="signal peptide" evidence="3">
    <location>
        <begin position="1"/>
        <end position="20"/>
    </location>
</feature>
<evidence type="ECO:0000313" key="6">
    <source>
        <dbReference type="Proteomes" id="UP000607653"/>
    </source>
</evidence>
<organism evidence="5 6">
    <name type="scientific">Nelumbo nucifera</name>
    <name type="common">Sacred lotus</name>
    <dbReference type="NCBI Taxonomy" id="4432"/>
    <lineage>
        <taxon>Eukaryota</taxon>
        <taxon>Viridiplantae</taxon>
        <taxon>Streptophyta</taxon>
        <taxon>Embryophyta</taxon>
        <taxon>Tracheophyta</taxon>
        <taxon>Spermatophyta</taxon>
        <taxon>Magnoliopsida</taxon>
        <taxon>Proteales</taxon>
        <taxon>Nelumbonaceae</taxon>
        <taxon>Nelumbo</taxon>
    </lineage>
</organism>
<name>A0A822Z3I1_NELNU</name>
<proteinExistence type="predicted"/>
<dbReference type="Pfam" id="PF08263">
    <property type="entry name" value="LRRNT_2"/>
    <property type="match status" value="1"/>
</dbReference>
<dbReference type="SUPFAM" id="SSF52058">
    <property type="entry name" value="L domain-like"/>
    <property type="match status" value="1"/>
</dbReference>
<keyword evidence="3" id="KW-0732">Signal</keyword>
<reference evidence="5 6" key="1">
    <citation type="journal article" date="2020" name="Mol. Biol. Evol.">
        <title>Distinct Expression and Methylation Patterns for Genes with Different Fates following a Single Whole-Genome Duplication in Flowering Plants.</title>
        <authorList>
            <person name="Shi T."/>
            <person name="Rahmani R.S."/>
            <person name="Gugger P.F."/>
            <person name="Wang M."/>
            <person name="Li H."/>
            <person name="Zhang Y."/>
            <person name="Li Z."/>
            <person name="Wang Q."/>
            <person name="Van de Peer Y."/>
            <person name="Marchal K."/>
            <person name="Chen J."/>
        </authorList>
    </citation>
    <scope>NUCLEOTIDE SEQUENCE [LARGE SCALE GENOMIC DNA]</scope>
    <source>
        <tissue evidence="5">Leaf</tissue>
    </source>
</reference>
<keyword evidence="6" id="KW-1185">Reference proteome</keyword>
<dbReference type="InterPro" id="IPR050994">
    <property type="entry name" value="At_inactive_RLKs"/>
</dbReference>
<evidence type="ECO:0000256" key="1">
    <source>
        <dbReference type="ARBA" id="ARBA00022614"/>
    </source>
</evidence>
<feature type="domain" description="Leucine-rich repeat-containing N-terminal plant-type" evidence="4">
    <location>
        <begin position="22"/>
        <end position="61"/>
    </location>
</feature>
<accession>A0A822Z3I1</accession>
<sequence>MKLFLLFLFMLLQNPNFAFSLSPDGLSLLALKSAVDQTSDISAFTNWNKNNTDPCHWSGISYMNVAGYSDPCIVAIAISRQNLRGYIPSKLGALIFLGGLHLYSNCFYGSIPL</sequence>
<keyword evidence="1" id="KW-0433">Leucine-rich repeat</keyword>
<dbReference type="AlphaFoldDB" id="A0A822Z3I1"/>
<keyword evidence="2" id="KW-0677">Repeat</keyword>